<reference evidence="13 14" key="1">
    <citation type="journal article" date="2018" name="Int. J. Syst. Evol. Microbiol.">
        <title>Planococcus salinus sp. nov., a moderately halophilic bacterium isolated from a saline-alkali soil.</title>
        <authorList>
            <person name="Gan L."/>
        </authorList>
    </citation>
    <scope>NUCLEOTIDE SEQUENCE [LARGE SCALE GENOMIC DNA]</scope>
    <source>
        <strain evidence="13 14">LCB217</strain>
    </source>
</reference>
<dbReference type="FunFam" id="3.20.10.10:FF:000002">
    <property type="entry name" value="D-alanine aminotransferase"/>
    <property type="match status" value="1"/>
</dbReference>
<comment type="similarity">
    <text evidence="2 10">Belongs to the class-IV pyridoxal-phosphate-dependent aminotransferase family.</text>
</comment>
<dbReference type="SUPFAM" id="SSF56752">
    <property type="entry name" value="D-aminoacid aminotransferase-like PLP-dependent enzymes"/>
    <property type="match status" value="1"/>
</dbReference>
<dbReference type="GO" id="GO:0046394">
    <property type="term" value="P:carboxylic acid biosynthetic process"/>
    <property type="evidence" value="ECO:0007669"/>
    <property type="project" value="UniProtKB-ARBA"/>
</dbReference>
<accession>A0A3M8PC89</accession>
<evidence type="ECO:0000256" key="12">
    <source>
        <dbReference type="RuleBase" id="RU004520"/>
    </source>
</evidence>
<evidence type="ECO:0000256" key="10">
    <source>
        <dbReference type="RuleBase" id="RU004106"/>
    </source>
</evidence>
<comment type="caution">
    <text evidence="13">The sequence shown here is derived from an EMBL/GenBank/DDBJ whole genome shotgun (WGS) entry which is preliminary data.</text>
</comment>
<evidence type="ECO:0000256" key="7">
    <source>
        <dbReference type="ARBA" id="ARBA00022679"/>
    </source>
</evidence>
<sequence length="284" mass="32307">MEWILHNDQFIQEEDLKISMEDRGYQFGDGIYEVIRVYEGNLFTAEEHIDRFYESAEKIKIVIPYTKDVFHKLMYDLVEKNEIDNGIVYVQMTRGCAPRVHQFPADCPPVIVANTKSMERPVEAMRSGVQTKFVEDVRWLRCDIKSLNLLGNVLAKQEAYEEGLFEAILHRGETVTEGSSSNMYGIKNGVLYTHPATNLILNGITRRVILELCKEQGIEVQETAFTKSEALEMDEFFMSSTTSEVMPIIAIDGHKIGSGVPGELTKKLQKAFEEKLKLTGNVNV</sequence>
<dbReference type="InterPro" id="IPR001544">
    <property type="entry name" value="Aminotrans_IV"/>
</dbReference>
<comment type="catalytic activity">
    <reaction evidence="9 12">
        <text>D-alanine + 2-oxoglutarate = D-glutamate + pyruvate</text>
        <dbReference type="Rhea" id="RHEA:15869"/>
        <dbReference type="ChEBI" id="CHEBI:15361"/>
        <dbReference type="ChEBI" id="CHEBI:16810"/>
        <dbReference type="ChEBI" id="CHEBI:29986"/>
        <dbReference type="ChEBI" id="CHEBI:57416"/>
        <dbReference type="EC" id="2.6.1.21"/>
    </reaction>
</comment>
<dbReference type="PANTHER" id="PTHR42743:SF10">
    <property type="entry name" value="D-ALANINE AMINOTRANSFERASE"/>
    <property type="match status" value="1"/>
</dbReference>
<proteinExistence type="inferred from homology"/>
<gene>
    <name evidence="13" type="primary">dat</name>
    <name evidence="13" type="ORF">EEX84_00085</name>
</gene>
<dbReference type="EC" id="2.6.1.21" evidence="4 12"/>
<evidence type="ECO:0000256" key="1">
    <source>
        <dbReference type="ARBA" id="ARBA00001933"/>
    </source>
</evidence>
<dbReference type="InterPro" id="IPR043132">
    <property type="entry name" value="BCAT-like_C"/>
</dbReference>
<evidence type="ECO:0000256" key="2">
    <source>
        <dbReference type="ARBA" id="ARBA00009320"/>
    </source>
</evidence>
<dbReference type="GO" id="GO:0030170">
    <property type="term" value="F:pyridoxal phosphate binding"/>
    <property type="evidence" value="ECO:0007669"/>
    <property type="project" value="InterPro"/>
</dbReference>
<dbReference type="InterPro" id="IPR050571">
    <property type="entry name" value="Class-IV_PLP-Dep_Aminotrnsfr"/>
</dbReference>
<evidence type="ECO:0000256" key="4">
    <source>
        <dbReference type="ARBA" id="ARBA00012874"/>
    </source>
</evidence>
<dbReference type="GO" id="GO:0047810">
    <property type="term" value="F:D-alanine-2-oxoglutarate aminotransferase activity"/>
    <property type="evidence" value="ECO:0007669"/>
    <property type="project" value="UniProtKB-EC"/>
</dbReference>
<dbReference type="GO" id="GO:0046416">
    <property type="term" value="P:D-amino acid metabolic process"/>
    <property type="evidence" value="ECO:0007669"/>
    <property type="project" value="InterPro"/>
</dbReference>
<evidence type="ECO:0000256" key="9">
    <source>
        <dbReference type="ARBA" id="ARBA00047911"/>
    </source>
</evidence>
<keyword evidence="7 13" id="KW-0808">Transferase</keyword>
<keyword evidence="14" id="KW-1185">Reference proteome</keyword>
<comment type="function">
    <text evidence="12">Acts on the D-isomers of alanine, leucine, aspartate, glutamate, aminobutyrate, norvaline and asparagine. The enzyme transfers an amino group from a substrate D-amino acid to the pyridoxal phosphate cofactor to form pyridoxamine and an alpha-keto acid in the first half-reaction.</text>
</comment>
<dbReference type="OrthoDB" id="9805628at2"/>
<dbReference type="Gene3D" id="3.30.470.10">
    <property type="match status" value="1"/>
</dbReference>
<evidence type="ECO:0000256" key="5">
    <source>
        <dbReference type="ARBA" id="ARBA00021779"/>
    </source>
</evidence>
<protein>
    <recommendedName>
        <fullName evidence="5 12">D-alanine aminotransferase</fullName>
        <ecNumber evidence="4 12">2.6.1.21</ecNumber>
    </recommendedName>
</protein>
<dbReference type="PANTHER" id="PTHR42743">
    <property type="entry name" value="AMINO-ACID AMINOTRANSFERASE"/>
    <property type="match status" value="1"/>
</dbReference>
<name>A0A3M8PC89_9BACL</name>
<dbReference type="EMBL" id="RIAX01000001">
    <property type="protein sequence ID" value="RNF40794.1"/>
    <property type="molecule type" value="Genomic_DNA"/>
</dbReference>
<dbReference type="NCBIfam" id="TIGR01121">
    <property type="entry name" value="D_amino_aminoT"/>
    <property type="match status" value="1"/>
</dbReference>
<dbReference type="Proteomes" id="UP000275473">
    <property type="component" value="Unassembled WGS sequence"/>
</dbReference>
<dbReference type="Gene3D" id="3.20.10.10">
    <property type="entry name" value="D-amino Acid Aminotransferase, subunit A, domain 2"/>
    <property type="match status" value="1"/>
</dbReference>
<keyword evidence="8 11" id="KW-0663">Pyridoxal phosphate</keyword>
<dbReference type="InterPro" id="IPR036038">
    <property type="entry name" value="Aminotransferase-like"/>
</dbReference>
<evidence type="ECO:0000256" key="3">
    <source>
        <dbReference type="ARBA" id="ARBA00011738"/>
    </source>
</evidence>
<dbReference type="PROSITE" id="PS00770">
    <property type="entry name" value="AA_TRANSFER_CLASS_4"/>
    <property type="match status" value="1"/>
</dbReference>
<organism evidence="13 14">
    <name type="scientific">Planococcus salinus</name>
    <dbReference type="NCBI Taxonomy" id="1848460"/>
    <lineage>
        <taxon>Bacteria</taxon>
        <taxon>Bacillati</taxon>
        <taxon>Bacillota</taxon>
        <taxon>Bacilli</taxon>
        <taxon>Bacillales</taxon>
        <taxon>Caryophanaceae</taxon>
        <taxon>Planococcus</taxon>
    </lineage>
</organism>
<evidence type="ECO:0000256" key="6">
    <source>
        <dbReference type="ARBA" id="ARBA00022576"/>
    </source>
</evidence>
<dbReference type="GO" id="GO:0008652">
    <property type="term" value="P:amino acid biosynthetic process"/>
    <property type="evidence" value="ECO:0007669"/>
    <property type="project" value="UniProtKB-ARBA"/>
</dbReference>
<comment type="subunit">
    <text evidence="3">Homodimer.</text>
</comment>
<dbReference type="Pfam" id="PF01063">
    <property type="entry name" value="Aminotran_4"/>
    <property type="match status" value="1"/>
</dbReference>
<dbReference type="FunFam" id="3.30.470.10:FF:000009">
    <property type="entry name" value="D-alanine aminotransferase"/>
    <property type="match status" value="1"/>
</dbReference>
<dbReference type="AlphaFoldDB" id="A0A3M8PC89"/>
<evidence type="ECO:0000256" key="11">
    <source>
        <dbReference type="RuleBase" id="RU004516"/>
    </source>
</evidence>
<evidence type="ECO:0000256" key="8">
    <source>
        <dbReference type="ARBA" id="ARBA00022898"/>
    </source>
</evidence>
<dbReference type="InterPro" id="IPR005784">
    <property type="entry name" value="D_amino_transT"/>
</dbReference>
<comment type="cofactor">
    <cofactor evidence="1 11">
        <name>pyridoxal 5'-phosphate</name>
        <dbReference type="ChEBI" id="CHEBI:597326"/>
    </cofactor>
</comment>
<keyword evidence="6 13" id="KW-0032">Aminotransferase</keyword>
<dbReference type="CDD" id="cd01558">
    <property type="entry name" value="D-AAT_like"/>
    <property type="match status" value="1"/>
</dbReference>
<evidence type="ECO:0000313" key="14">
    <source>
        <dbReference type="Proteomes" id="UP000275473"/>
    </source>
</evidence>
<evidence type="ECO:0000313" key="13">
    <source>
        <dbReference type="EMBL" id="RNF40794.1"/>
    </source>
</evidence>
<dbReference type="GO" id="GO:0005829">
    <property type="term" value="C:cytosol"/>
    <property type="evidence" value="ECO:0007669"/>
    <property type="project" value="TreeGrafter"/>
</dbReference>
<dbReference type="InterPro" id="IPR018300">
    <property type="entry name" value="Aminotrans_IV_CS"/>
</dbReference>
<dbReference type="InterPro" id="IPR043131">
    <property type="entry name" value="BCAT-like_N"/>
</dbReference>
<dbReference type="RefSeq" id="WP_123163545.1">
    <property type="nucleotide sequence ID" value="NZ_RIAX01000001.1"/>
</dbReference>